<keyword evidence="1" id="KW-1133">Transmembrane helix</keyword>
<dbReference type="InterPro" id="IPR003675">
    <property type="entry name" value="Rce1/LyrA-like_dom"/>
</dbReference>
<feature type="transmembrane region" description="Helical" evidence="1">
    <location>
        <begin position="274"/>
        <end position="291"/>
    </location>
</feature>
<proteinExistence type="predicted"/>
<reference evidence="3 4" key="1">
    <citation type="journal article" date="2012" name="J. Bacteriol.">
        <title>Complete Genome Sequence of Paenibacillus mucilaginosus 3016, a Bacterium Functional as Microbial Fertilizer.</title>
        <authorList>
            <person name="Ma M."/>
            <person name="Wang Z."/>
            <person name="Li L."/>
            <person name="Jiang X."/>
            <person name="Guan D."/>
            <person name="Cao F."/>
            <person name="Chen H."/>
            <person name="Wang X."/>
            <person name="Shen D."/>
            <person name="Du B."/>
            <person name="Li J."/>
        </authorList>
    </citation>
    <scope>NUCLEOTIDE SEQUENCE [LARGE SCALE GENOMIC DNA]</scope>
    <source>
        <strain evidence="3 4">3016</strain>
    </source>
</reference>
<evidence type="ECO:0000313" key="4">
    <source>
        <dbReference type="Proteomes" id="UP000007523"/>
    </source>
</evidence>
<dbReference type="STRING" id="1116391.PM3016_1147"/>
<organism evidence="3 4">
    <name type="scientific">Paenibacillus mucilaginosus 3016</name>
    <dbReference type="NCBI Taxonomy" id="1116391"/>
    <lineage>
        <taxon>Bacteria</taxon>
        <taxon>Bacillati</taxon>
        <taxon>Bacillota</taxon>
        <taxon>Bacilli</taxon>
        <taxon>Bacillales</taxon>
        <taxon>Paenibacillaceae</taxon>
        <taxon>Paenibacillus</taxon>
    </lineage>
</organism>
<dbReference type="HOGENOM" id="CLU_486472_0_0_9"/>
<evidence type="ECO:0000259" key="2">
    <source>
        <dbReference type="Pfam" id="PF02517"/>
    </source>
</evidence>
<dbReference type="PROSITE" id="PS51257">
    <property type="entry name" value="PROKAR_LIPOPROTEIN"/>
    <property type="match status" value="1"/>
</dbReference>
<dbReference type="KEGG" id="pmq:PM3016_1147"/>
<keyword evidence="4" id="KW-1185">Reference proteome</keyword>
<dbReference type="RefSeq" id="WP_014368744.1">
    <property type="nucleotide sequence ID" value="NC_016935.1"/>
</dbReference>
<dbReference type="Pfam" id="PF02517">
    <property type="entry name" value="Rce1-like"/>
    <property type="match status" value="1"/>
</dbReference>
<dbReference type="GO" id="GO:0080120">
    <property type="term" value="P:CAAX-box protein maturation"/>
    <property type="evidence" value="ECO:0007669"/>
    <property type="project" value="UniProtKB-ARBA"/>
</dbReference>
<evidence type="ECO:0000256" key="1">
    <source>
        <dbReference type="SAM" id="Phobius"/>
    </source>
</evidence>
<feature type="domain" description="CAAX prenyl protease 2/Lysostaphin resistance protein A-like" evidence="2">
    <location>
        <begin position="407"/>
        <end position="496"/>
    </location>
</feature>
<feature type="transmembrane region" description="Helical" evidence="1">
    <location>
        <begin position="311"/>
        <end position="331"/>
    </location>
</feature>
<dbReference type="AlphaFoldDB" id="H6NED6"/>
<evidence type="ECO:0000313" key="3">
    <source>
        <dbReference type="EMBL" id="AFC28079.1"/>
    </source>
</evidence>
<keyword evidence="1" id="KW-0472">Membrane</keyword>
<feature type="transmembrane region" description="Helical" evidence="1">
    <location>
        <begin position="366"/>
        <end position="387"/>
    </location>
</feature>
<dbReference type="Proteomes" id="UP000007523">
    <property type="component" value="Chromosome"/>
</dbReference>
<name>H6NED6_9BACL</name>
<dbReference type="GO" id="GO:0004175">
    <property type="term" value="F:endopeptidase activity"/>
    <property type="evidence" value="ECO:0007669"/>
    <property type="project" value="UniProtKB-ARBA"/>
</dbReference>
<feature type="transmembrane region" description="Helical" evidence="1">
    <location>
        <begin position="461"/>
        <end position="480"/>
    </location>
</feature>
<feature type="transmembrane region" description="Helical" evidence="1">
    <location>
        <begin position="425"/>
        <end position="449"/>
    </location>
</feature>
<keyword evidence="1" id="KW-0812">Transmembrane</keyword>
<sequence length="560" mass="62274">MSKRFKEPSLLLLAVIGCLLYFGVNLLSPYMEDAERMEEVTEGVPSVTKEQAAGAALGFAREHLGLTAAEPETIVIYQAVKERSGYLQKERLYDDYQKRFGEKLPLEFYEVEIGEPGTGLTHYIQVNYTNRRIIGWETGRSATARSEGVFSEPAPDAEAVIRKTMADQGYAPDTFALVSGGSDATGPNTLRIYRSKEDSIGSAPLELHVKETRGRITLFRPEFPVPDTFTAWKNAQDDRASLMTWISMGLSTVMTLTAFILVIRGRRDIRFGRGLILTLIFAGVYVLNNFNMLPAFRTEHGSGPSEPQAVFYLWFVNIFVLFMAVSTYLSLLAGRQLWLRRGLNPWPVWSDVSFGDSVRTAMVRGYLFCLFVLGLQQVMFFAAAELFDVWAVSDPADSVYNMRVPGIFPLMAWAASISEEAVYRLLGIALVLAVTRSRFLAVLLPSIVWAMSHTQYPIYPVYTRLIEVTVIGLIFGYVFLRYGFLTAIFAHAAMDSILMGLSLMITGSSVNTAIGAGYLLVPALAGWLLSWLHARFGPKLKPPRAPLELPPDPLPPAPQP</sequence>
<gene>
    <name evidence="3" type="ORF">PM3016_1147</name>
</gene>
<feature type="transmembrane region" description="Helical" evidence="1">
    <location>
        <begin position="513"/>
        <end position="534"/>
    </location>
</feature>
<protein>
    <recommendedName>
        <fullName evidence="2">CAAX prenyl protease 2/Lysostaphin resistance protein A-like domain-containing protein</fullName>
    </recommendedName>
</protein>
<dbReference type="EMBL" id="CP003235">
    <property type="protein sequence ID" value="AFC28079.1"/>
    <property type="molecule type" value="Genomic_DNA"/>
</dbReference>
<feature type="transmembrane region" description="Helical" evidence="1">
    <location>
        <begin position="242"/>
        <end position="262"/>
    </location>
</feature>
<accession>H6NED6</accession>